<dbReference type="InterPro" id="IPR003661">
    <property type="entry name" value="HisK_dim/P_dom"/>
</dbReference>
<keyword evidence="12" id="KW-1185">Reference proteome</keyword>
<dbReference type="InterPro" id="IPR004358">
    <property type="entry name" value="Sig_transdc_His_kin-like_C"/>
</dbReference>
<keyword evidence="5" id="KW-0547">Nucleotide-binding</keyword>
<gene>
    <name evidence="11" type="ORF">QO000_002546</name>
</gene>
<dbReference type="GO" id="GO:0016301">
    <property type="term" value="F:kinase activity"/>
    <property type="evidence" value="ECO:0007669"/>
    <property type="project" value="UniProtKB-KW"/>
</dbReference>
<dbReference type="SUPFAM" id="SSF55874">
    <property type="entry name" value="ATPase domain of HSP90 chaperone/DNA topoisomerase II/histidine kinase"/>
    <property type="match status" value="1"/>
</dbReference>
<evidence type="ECO:0000313" key="12">
    <source>
        <dbReference type="Proteomes" id="UP001226720"/>
    </source>
</evidence>
<evidence type="ECO:0000256" key="1">
    <source>
        <dbReference type="ARBA" id="ARBA00000085"/>
    </source>
</evidence>
<keyword evidence="3" id="KW-0597">Phosphoprotein</keyword>
<evidence type="ECO:0000256" key="3">
    <source>
        <dbReference type="ARBA" id="ARBA00022553"/>
    </source>
</evidence>
<dbReference type="Gene3D" id="1.10.287.130">
    <property type="match status" value="1"/>
</dbReference>
<dbReference type="Gene3D" id="3.30.565.10">
    <property type="entry name" value="Histidine kinase-like ATPase, C-terminal domain"/>
    <property type="match status" value="1"/>
</dbReference>
<evidence type="ECO:0000256" key="8">
    <source>
        <dbReference type="ARBA" id="ARBA00023012"/>
    </source>
</evidence>
<dbReference type="Pfam" id="PF00512">
    <property type="entry name" value="HisKA"/>
    <property type="match status" value="1"/>
</dbReference>
<evidence type="ECO:0000256" key="9">
    <source>
        <dbReference type="SAM" id="MobiDB-lite"/>
    </source>
</evidence>
<keyword evidence="6 11" id="KW-0418">Kinase</keyword>
<evidence type="ECO:0000256" key="2">
    <source>
        <dbReference type="ARBA" id="ARBA00012438"/>
    </source>
</evidence>
<dbReference type="EMBL" id="JAUSWM010000004">
    <property type="protein sequence ID" value="MDQ0483564.1"/>
    <property type="molecule type" value="Genomic_DNA"/>
</dbReference>
<keyword evidence="8" id="KW-0902">Two-component regulatory system</keyword>
<evidence type="ECO:0000256" key="6">
    <source>
        <dbReference type="ARBA" id="ARBA00022777"/>
    </source>
</evidence>
<dbReference type="PRINTS" id="PR00344">
    <property type="entry name" value="BCTRLSENSOR"/>
</dbReference>
<comment type="catalytic activity">
    <reaction evidence="1">
        <text>ATP + protein L-histidine = ADP + protein N-phospho-L-histidine.</text>
        <dbReference type="EC" id="2.7.13.3"/>
    </reaction>
</comment>
<evidence type="ECO:0000256" key="4">
    <source>
        <dbReference type="ARBA" id="ARBA00022679"/>
    </source>
</evidence>
<accession>A0ABU0K5I6</accession>
<dbReference type="GeneID" id="301328046"/>
<evidence type="ECO:0000256" key="7">
    <source>
        <dbReference type="ARBA" id="ARBA00022840"/>
    </source>
</evidence>
<dbReference type="CDD" id="cd00082">
    <property type="entry name" value="HisKA"/>
    <property type="match status" value="1"/>
</dbReference>
<keyword evidence="7" id="KW-0067">ATP-binding</keyword>
<comment type="caution">
    <text evidence="11">The sequence shown here is derived from an EMBL/GenBank/DDBJ whole genome shotgun (WGS) entry which is preliminary data.</text>
</comment>
<sequence length="268" mass="30169">MDRSQFEIGETLSIPPNNDPKSLTIDNHEEILKELATLTYENKKLTLVNQLVAGLAHEIRNPLTIMKGFLQLIKPDLDRLQKSDIADLLLSEINRTNGLIEEFLNVARPREQTLEKVSIVPFLRSILLLFQSEATLNKCTLSTNLQNLSQPSFAMIDTGQLKQVFLNMVKNSIEAIRCANRENGAISLSVFRHMHTIDIHIRDNGIGMDETTKSKLFQPFFTTKKKGTGLGLFLSKQIIQNHRGTIEVNSTPMLGTTFMIQLPIISAD</sequence>
<name>A0ABU0K5I6_9BACL</name>
<dbReference type="PROSITE" id="PS50109">
    <property type="entry name" value="HIS_KIN"/>
    <property type="match status" value="1"/>
</dbReference>
<keyword evidence="4" id="KW-0808">Transferase</keyword>
<dbReference type="EC" id="2.7.13.3" evidence="2"/>
<dbReference type="SMART" id="SM00388">
    <property type="entry name" value="HisKA"/>
    <property type="match status" value="1"/>
</dbReference>
<proteinExistence type="predicted"/>
<feature type="region of interest" description="Disordered" evidence="9">
    <location>
        <begin position="1"/>
        <end position="20"/>
    </location>
</feature>
<dbReference type="InterPro" id="IPR005467">
    <property type="entry name" value="His_kinase_dom"/>
</dbReference>
<dbReference type="Proteomes" id="UP001226720">
    <property type="component" value="Unassembled WGS sequence"/>
</dbReference>
<dbReference type="InterPro" id="IPR036890">
    <property type="entry name" value="HATPase_C_sf"/>
</dbReference>
<reference evidence="11" key="1">
    <citation type="submission" date="2023-07" db="EMBL/GenBank/DDBJ databases">
        <title>Genomic Encyclopedia of Type Strains, Phase IV (KMG-IV): sequencing the most valuable type-strain genomes for metagenomic binning, comparative biology and taxonomic classification.</title>
        <authorList>
            <person name="Goeker M."/>
        </authorList>
    </citation>
    <scope>NUCLEOTIDE SEQUENCE [LARGE SCALE GENOMIC DNA]</scope>
    <source>
        <strain evidence="11">JSM 076093</strain>
    </source>
</reference>
<feature type="domain" description="Histidine kinase" evidence="10">
    <location>
        <begin position="54"/>
        <end position="266"/>
    </location>
</feature>
<dbReference type="SMART" id="SM00387">
    <property type="entry name" value="HATPase_c"/>
    <property type="match status" value="1"/>
</dbReference>
<evidence type="ECO:0000259" key="10">
    <source>
        <dbReference type="PROSITE" id="PS50109"/>
    </source>
</evidence>
<evidence type="ECO:0000313" key="11">
    <source>
        <dbReference type="EMBL" id="MDQ0483564.1"/>
    </source>
</evidence>
<dbReference type="SUPFAM" id="SSF47384">
    <property type="entry name" value="Homodimeric domain of signal transducing histidine kinase"/>
    <property type="match status" value="1"/>
</dbReference>
<dbReference type="PANTHER" id="PTHR43065:SF10">
    <property type="entry name" value="PEROXIDE STRESS-ACTIVATED HISTIDINE KINASE MAK3"/>
    <property type="match status" value="1"/>
</dbReference>
<organism evidence="11 12">
    <name type="scientific">Guptibacillus hwajinpoensis</name>
    <dbReference type="NCBI Taxonomy" id="208199"/>
    <lineage>
        <taxon>Bacteria</taxon>
        <taxon>Bacillati</taxon>
        <taxon>Bacillota</taxon>
        <taxon>Bacilli</taxon>
        <taxon>Bacillales</taxon>
        <taxon>Guptibacillaceae</taxon>
        <taxon>Guptibacillus</taxon>
    </lineage>
</organism>
<protein>
    <recommendedName>
        <fullName evidence="2">histidine kinase</fullName>
        <ecNumber evidence="2">2.7.13.3</ecNumber>
    </recommendedName>
</protein>
<dbReference type="InterPro" id="IPR036097">
    <property type="entry name" value="HisK_dim/P_sf"/>
</dbReference>
<dbReference type="RefSeq" id="WP_301552406.1">
    <property type="nucleotide sequence ID" value="NZ_JAQRMZ010000008.1"/>
</dbReference>
<evidence type="ECO:0000256" key="5">
    <source>
        <dbReference type="ARBA" id="ARBA00022741"/>
    </source>
</evidence>
<dbReference type="PANTHER" id="PTHR43065">
    <property type="entry name" value="SENSOR HISTIDINE KINASE"/>
    <property type="match status" value="1"/>
</dbReference>
<dbReference type="Pfam" id="PF02518">
    <property type="entry name" value="HATPase_c"/>
    <property type="match status" value="1"/>
</dbReference>
<dbReference type="InterPro" id="IPR003594">
    <property type="entry name" value="HATPase_dom"/>
</dbReference>